<dbReference type="RefSeq" id="WP_145196028.1">
    <property type="nucleotide sequence ID" value="NZ_CP036434.1"/>
</dbReference>
<dbReference type="AlphaFoldDB" id="A0A518EPX2"/>
<protein>
    <submittedName>
        <fullName evidence="2">FG-GAP repeat protein</fullName>
    </submittedName>
</protein>
<accession>A0A518EPX2</accession>
<dbReference type="Pfam" id="PF13517">
    <property type="entry name" value="FG-GAP_3"/>
    <property type="match status" value="1"/>
</dbReference>
<reference evidence="2 3" key="1">
    <citation type="submission" date="2019-02" db="EMBL/GenBank/DDBJ databases">
        <title>Deep-cultivation of Planctomycetes and their phenomic and genomic characterization uncovers novel biology.</title>
        <authorList>
            <person name="Wiegand S."/>
            <person name="Jogler M."/>
            <person name="Boedeker C."/>
            <person name="Pinto D."/>
            <person name="Vollmers J."/>
            <person name="Rivas-Marin E."/>
            <person name="Kohn T."/>
            <person name="Peeters S.H."/>
            <person name="Heuer A."/>
            <person name="Rast P."/>
            <person name="Oberbeckmann S."/>
            <person name="Bunk B."/>
            <person name="Jeske O."/>
            <person name="Meyerdierks A."/>
            <person name="Storesund J.E."/>
            <person name="Kallscheuer N."/>
            <person name="Luecker S."/>
            <person name="Lage O.M."/>
            <person name="Pohl T."/>
            <person name="Merkel B.J."/>
            <person name="Hornburger P."/>
            <person name="Mueller R.-W."/>
            <person name="Bruemmer F."/>
            <person name="Labrenz M."/>
            <person name="Spormann A.M."/>
            <person name="Op den Camp H."/>
            <person name="Overmann J."/>
            <person name="Amann R."/>
            <person name="Jetten M.S.M."/>
            <person name="Mascher T."/>
            <person name="Medema M.H."/>
            <person name="Devos D.P."/>
            <person name="Kaster A.-K."/>
            <person name="Ovreas L."/>
            <person name="Rohde M."/>
            <person name="Galperin M.Y."/>
            <person name="Jogler C."/>
        </authorList>
    </citation>
    <scope>NUCLEOTIDE SEQUENCE [LARGE SCALE GENOMIC DNA]</scope>
    <source>
        <strain evidence="2 3">Poly30</strain>
    </source>
</reference>
<sequence length="297" mass="31945">MDLNRDGIVDILSGSYSRMEESMAGLFQVLYGVEGGGFRKPTPVLGTDEEPLIIQVAGEAEDVDVRKICTRPTAADLDGDGLLDIVTGNFGGSFAVFWGTNEGFDPVSVMLKGSDGKELTVHHHSDPVLVDWDADGDLDLVTGSGFGGVSMFPNIGTKTEARFGDNVVLVPTPEAASNGVTVFGDEHIKAPGSSTRVEVADLNGDGKLDLLLGDSAQLSFPAKGLTEEECLERCAAWDKEASAVYETSPDIADWENMTPEESEAQEAFNEKIQALYQKRSEFIEERGTGYVWALLQK</sequence>
<dbReference type="OrthoDB" id="1488578at2"/>
<evidence type="ECO:0000313" key="3">
    <source>
        <dbReference type="Proteomes" id="UP000320390"/>
    </source>
</evidence>
<organism evidence="2 3">
    <name type="scientific">Saltatorellus ferox</name>
    <dbReference type="NCBI Taxonomy" id="2528018"/>
    <lineage>
        <taxon>Bacteria</taxon>
        <taxon>Pseudomonadati</taxon>
        <taxon>Planctomycetota</taxon>
        <taxon>Planctomycetia</taxon>
        <taxon>Planctomycetia incertae sedis</taxon>
        <taxon>Saltatorellus</taxon>
    </lineage>
</organism>
<gene>
    <name evidence="2" type="ORF">Poly30_16230</name>
</gene>
<dbReference type="PANTHER" id="PTHR44103">
    <property type="entry name" value="PROPROTEIN CONVERTASE P"/>
    <property type="match status" value="1"/>
</dbReference>
<dbReference type="InterPro" id="IPR028994">
    <property type="entry name" value="Integrin_alpha_N"/>
</dbReference>
<keyword evidence="1" id="KW-0732">Signal</keyword>
<dbReference type="PANTHER" id="PTHR44103:SF1">
    <property type="entry name" value="PROPROTEIN CONVERTASE P"/>
    <property type="match status" value="1"/>
</dbReference>
<evidence type="ECO:0000256" key="1">
    <source>
        <dbReference type="ARBA" id="ARBA00022729"/>
    </source>
</evidence>
<dbReference type="EMBL" id="CP036434">
    <property type="protein sequence ID" value="QDV06118.1"/>
    <property type="molecule type" value="Genomic_DNA"/>
</dbReference>
<keyword evidence="3" id="KW-1185">Reference proteome</keyword>
<name>A0A518EPX2_9BACT</name>
<evidence type="ECO:0000313" key="2">
    <source>
        <dbReference type="EMBL" id="QDV06118.1"/>
    </source>
</evidence>
<proteinExistence type="predicted"/>
<dbReference type="Proteomes" id="UP000320390">
    <property type="component" value="Chromosome"/>
</dbReference>
<dbReference type="SUPFAM" id="SSF69318">
    <property type="entry name" value="Integrin alpha N-terminal domain"/>
    <property type="match status" value="1"/>
</dbReference>
<dbReference type="InterPro" id="IPR013517">
    <property type="entry name" value="FG-GAP"/>
</dbReference>
<dbReference type="Gene3D" id="2.130.10.130">
    <property type="entry name" value="Integrin alpha, N-terminal"/>
    <property type="match status" value="1"/>
</dbReference>